<dbReference type="OrthoDB" id="198399at2"/>
<dbReference type="InterPro" id="IPR001478">
    <property type="entry name" value="PDZ"/>
</dbReference>
<accession>A0A917WWJ2</accession>
<feature type="transmembrane region" description="Helical" evidence="1">
    <location>
        <begin position="57"/>
        <end position="75"/>
    </location>
</feature>
<protein>
    <submittedName>
        <fullName evidence="3">Membrane protein</fullName>
    </submittedName>
</protein>
<dbReference type="Pfam" id="PF17820">
    <property type="entry name" value="PDZ_6"/>
    <property type="match status" value="1"/>
</dbReference>
<feature type="transmembrane region" description="Helical" evidence="1">
    <location>
        <begin position="244"/>
        <end position="261"/>
    </location>
</feature>
<dbReference type="Gene3D" id="2.30.42.10">
    <property type="match status" value="1"/>
</dbReference>
<name>A0A917WWJ2_9BACI</name>
<reference evidence="3" key="2">
    <citation type="submission" date="2020-09" db="EMBL/GenBank/DDBJ databases">
        <authorList>
            <person name="Sun Q."/>
            <person name="Zhou Y."/>
        </authorList>
    </citation>
    <scope>NUCLEOTIDE SEQUENCE</scope>
    <source>
        <strain evidence="3">CGMCC 1.6333</strain>
    </source>
</reference>
<feature type="transmembrane region" description="Helical" evidence="1">
    <location>
        <begin position="102"/>
        <end position="119"/>
    </location>
</feature>
<keyword evidence="1" id="KW-0812">Transmembrane</keyword>
<organism evidence="3 4">
    <name type="scientific">Paraliobacillus quinghaiensis</name>
    <dbReference type="NCBI Taxonomy" id="470815"/>
    <lineage>
        <taxon>Bacteria</taxon>
        <taxon>Bacillati</taxon>
        <taxon>Bacillota</taxon>
        <taxon>Bacilli</taxon>
        <taxon>Bacillales</taxon>
        <taxon>Bacillaceae</taxon>
        <taxon>Paraliobacillus</taxon>
    </lineage>
</organism>
<feature type="domain" description="PDZ" evidence="2">
    <location>
        <begin position="270"/>
        <end position="360"/>
    </location>
</feature>
<evidence type="ECO:0000313" key="3">
    <source>
        <dbReference type="EMBL" id="GGM35272.1"/>
    </source>
</evidence>
<feature type="transmembrane region" description="Helical" evidence="1">
    <location>
        <begin position="139"/>
        <end position="160"/>
    </location>
</feature>
<dbReference type="SUPFAM" id="SSF50156">
    <property type="entry name" value="PDZ domain-like"/>
    <property type="match status" value="1"/>
</dbReference>
<evidence type="ECO:0000259" key="2">
    <source>
        <dbReference type="PROSITE" id="PS50106"/>
    </source>
</evidence>
<keyword evidence="1" id="KW-1133">Transmembrane helix</keyword>
<dbReference type="RefSeq" id="WP_117155762.1">
    <property type="nucleotide sequence ID" value="NZ_BMLG01000012.1"/>
</dbReference>
<gene>
    <name evidence="3" type="ORF">GCM10011351_21630</name>
</gene>
<evidence type="ECO:0000256" key="1">
    <source>
        <dbReference type="SAM" id="Phobius"/>
    </source>
</evidence>
<dbReference type="PROSITE" id="PS50106">
    <property type="entry name" value="PDZ"/>
    <property type="match status" value="1"/>
</dbReference>
<reference evidence="3" key="1">
    <citation type="journal article" date="2014" name="Int. J. Syst. Evol. Microbiol.">
        <title>Complete genome sequence of Corynebacterium casei LMG S-19264T (=DSM 44701T), isolated from a smear-ripened cheese.</title>
        <authorList>
            <consortium name="US DOE Joint Genome Institute (JGI-PGF)"/>
            <person name="Walter F."/>
            <person name="Albersmeier A."/>
            <person name="Kalinowski J."/>
            <person name="Ruckert C."/>
        </authorList>
    </citation>
    <scope>NUCLEOTIDE SEQUENCE</scope>
    <source>
        <strain evidence="3">CGMCC 1.6333</strain>
    </source>
</reference>
<feature type="transmembrane region" description="Helical" evidence="1">
    <location>
        <begin position="210"/>
        <end position="232"/>
    </location>
</feature>
<dbReference type="AlphaFoldDB" id="A0A917WWJ2"/>
<dbReference type="InterPro" id="IPR036034">
    <property type="entry name" value="PDZ_sf"/>
</dbReference>
<keyword evidence="1" id="KW-0472">Membrane</keyword>
<proteinExistence type="predicted"/>
<keyword evidence="4" id="KW-1185">Reference proteome</keyword>
<comment type="caution">
    <text evidence="3">The sequence shown here is derived from an EMBL/GenBank/DDBJ whole genome shotgun (WGS) entry which is preliminary data.</text>
</comment>
<dbReference type="EMBL" id="BMLG01000012">
    <property type="protein sequence ID" value="GGM35272.1"/>
    <property type="molecule type" value="Genomic_DNA"/>
</dbReference>
<sequence>MEAWLIELAKGVGKFFLNPLVYWFFIITLLASISRIKKERKNFGTKIFDAFEEMRHTWKLSLPFGFILSIIVIGLGITFDIRMIAGIALFSILFSISKKFSWLSVAYTFGFTYIALLFSTELNPYLPSSWTGEIERYQWVLFTTLMGVFIIFEAIMMLRVQQDETFPELKKGTRGKWIGQHRMKKITLVPFVGLLPAGLITPFADWWPLISIGDAQFGLIIVPIIVGFEHVVRGSLATKATHGLGQSLLILGFLVIGFSIAGYYITIFTLVSVIIAIIGRELLALRFRLRDQNKQAFFTPIANGLSVLGVIPGTPAENIGLVIGEKIIKVNGQTVTSEQEFYEALQLNSAYCKLDIRDIRGEIRFAQRALYQGEHHELGVIFPRETTWRLDEAK</sequence>
<dbReference type="Proteomes" id="UP000618460">
    <property type="component" value="Unassembled WGS sequence"/>
</dbReference>
<feature type="transmembrane region" description="Helical" evidence="1">
    <location>
        <begin position="20"/>
        <end position="36"/>
    </location>
</feature>
<dbReference type="SMART" id="SM00228">
    <property type="entry name" value="PDZ"/>
    <property type="match status" value="1"/>
</dbReference>
<feature type="transmembrane region" description="Helical" evidence="1">
    <location>
        <begin position="186"/>
        <end position="204"/>
    </location>
</feature>
<dbReference type="InterPro" id="IPR041489">
    <property type="entry name" value="PDZ_6"/>
</dbReference>
<evidence type="ECO:0000313" key="4">
    <source>
        <dbReference type="Proteomes" id="UP000618460"/>
    </source>
</evidence>